<feature type="transmembrane region" description="Helical" evidence="2">
    <location>
        <begin position="170"/>
        <end position="190"/>
    </location>
</feature>
<feature type="transmembrane region" description="Helical" evidence="2">
    <location>
        <begin position="95"/>
        <end position="115"/>
    </location>
</feature>
<keyword evidence="2" id="KW-1133">Transmembrane helix</keyword>
<accession>A0A067SZQ7</accession>
<sequence>MDLASSTLPQIPADVASKTGPRIIGILFHWGLFGVLCTQVYLYHLAFPKDPLRNKIFVYLVFLLEVLQTVIITISAWNVFGSGYGDFSVYNRVALAWFSVPVISGVVAFLAEAFYAYRITVLAQSYWMAGIILALAFVQLGGSFASAWALKNAVFFSRLLGRDFFISAGIWNGGSALCDVIIAVCMTYYLSRRGTGGMLNTQVFLRKVIRLVIETGTVTAAIAILNLILALLPSRPAYYQIPSEVLAKVYSNSMMVMLNSRMRIGLDTSSSVEVPLSRHRHDLTITNRGTDAFELGEGIMITREELVFPSRTESDKEDERRSSKGVGYVV</sequence>
<dbReference type="PANTHER" id="PTHR40465:SF1">
    <property type="entry name" value="DUF6534 DOMAIN-CONTAINING PROTEIN"/>
    <property type="match status" value="1"/>
</dbReference>
<proteinExistence type="predicted"/>
<dbReference type="InterPro" id="IPR045339">
    <property type="entry name" value="DUF6534"/>
</dbReference>
<evidence type="ECO:0000313" key="4">
    <source>
        <dbReference type="EMBL" id="KDR72258.1"/>
    </source>
</evidence>
<dbReference type="HOGENOM" id="CLU_046025_2_1_1"/>
<keyword evidence="2" id="KW-0812">Transmembrane</keyword>
<evidence type="ECO:0000256" key="1">
    <source>
        <dbReference type="SAM" id="MobiDB-lite"/>
    </source>
</evidence>
<dbReference type="PANTHER" id="PTHR40465">
    <property type="entry name" value="CHROMOSOME 1, WHOLE GENOME SHOTGUN SEQUENCE"/>
    <property type="match status" value="1"/>
</dbReference>
<feature type="compositionally biased region" description="Basic and acidic residues" evidence="1">
    <location>
        <begin position="310"/>
        <end position="322"/>
    </location>
</feature>
<dbReference type="EMBL" id="KL142389">
    <property type="protein sequence ID" value="KDR72258.1"/>
    <property type="molecule type" value="Genomic_DNA"/>
</dbReference>
<evidence type="ECO:0000313" key="5">
    <source>
        <dbReference type="Proteomes" id="UP000027222"/>
    </source>
</evidence>
<dbReference type="OrthoDB" id="3223377at2759"/>
<feature type="transmembrane region" description="Helical" evidence="2">
    <location>
        <begin position="127"/>
        <end position="150"/>
    </location>
</feature>
<feature type="transmembrane region" description="Helical" evidence="2">
    <location>
        <begin position="211"/>
        <end position="232"/>
    </location>
</feature>
<feature type="domain" description="DUF6534" evidence="3">
    <location>
        <begin position="175"/>
        <end position="262"/>
    </location>
</feature>
<feature type="transmembrane region" description="Helical" evidence="2">
    <location>
        <begin position="23"/>
        <end position="44"/>
    </location>
</feature>
<dbReference type="AlphaFoldDB" id="A0A067SZQ7"/>
<feature type="region of interest" description="Disordered" evidence="1">
    <location>
        <begin position="310"/>
        <end position="330"/>
    </location>
</feature>
<organism evidence="4 5">
    <name type="scientific">Galerina marginata (strain CBS 339.88)</name>
    <dbReference type="NCBI Taxonomy" id="685588"/>
    <lineage>
        <taxon>Eukaryota</taxon>
        <taxon>Fungi</taxon>
        <taxon>Dikarya</taxon>
        <taxon>Basidiomycota</taxon>
        <taxon>Agaricomycotina</taxon>
        <taxon>Agaricomycetes</taxon>
        <taxon>Agaricomycetidae</taxon>
        <taxon>Agaricales</taxon>
        <taxon>Agaricineae</taxon>
        <taxon>Strophariaceae</taxon>
        <taxon>Galerina</taxon>
    </lineage>
</organism>
<evidence type="ECO:0000256" key="2">
    <source>
        <dbReference type="SAM" id="Phobius"/>
    </source>
</evidence>
<keyword evidence="2" id="KW-0472">Membrane</keyword>
<keyword evidence="5" id="KW-1185">Reference proteome</keyword>
<gene>
    <name evidence="4" type="ORF">GALMADRAFT_143116</name>
</gene>
<name>A0A067SZQ7_GALM3</name>
<dbReference type="Proteomes" id="UP000027222">
    <property type="component" value="Unassembled WGS sequence"/>
</dbReference>
<dbReference type="STRING" id="685588.A0A067SZQ7"/>
<protein>
    <recommendedName>
        <fullName evidence="3">DUF6534 domain-containing protein</fullName>
    </recommendedName>
</protein>
<reference evidence="5" key="1">
    <citation type="journal article" date="2014" name="Proc. Natl. Acad. Sci. U.S.A.">
        <title>Extensive sampling of basidiomycete genomes demonstrates inadequacy of the white-rot/brown-rot paradigm for wood decay fungi.</title>
        <authorList>
            <person name="Riley R."/>
            <person name="Salamov A.A."/>
            <person name="Brown D.W."/>
            <person name="Nagy L.G."/>
            <person name="Floudas D."/>
            <person name="Held B.W."/>
            <person name="Levasseur A."/>
            <person name="Lombard V."/>
            <person name="Morin E."/>
            <person name="Otillar R."/>
            <person name="Lindquist E.A."/>
            <person name="Sun H."/>
            <person name="LaButti K.M."/>
            <person name="Schmutz J."/>
            <person name="Jabbour D."/>
            <person name="Luo H."/>
            <person name="Baker S.E."/>
            <person name="Pisabarro A.G."/>
            <person name="Walton J.D."/>
            <person name="Blanchette R.A."/>
            <person name="Henrissat B."/>
            <person name="Martin F."/>
            <person name="Cullen D."/>
            <person name="Hibbett D.S."/>
            <person name="Grigoriev I.V."/>
        </authorList>
    </citation>
    <scope>NUCLEOTIDE SEQUENCE [LARGE SCALE GENOMIC DNA]</scope>
    <source>
        <strain evidence="5">CBS 339.88</strain>
    </source>
</reference>
<feature type="transmembrane region" description="Helical" evidence="2">
    <location>
        <begin position="56"/>
        <end position="80"/>
    </location>
</feature>
<evidence type="ECO:0000259" key="3">
    <source>
        <dbReference type="Pfam" id="PF20152"/>
    </source>
</evidence>
<dbReference type="Pfam" id="PF20152">
    <property type="entry name" value="DUF6534"/>
    <property type="match status" value="1"/>
</dbReference>